<dbReference type="GO" id="GO:0006633">
    <property type="term" value="P:fatty acid biosynthetic process"/>
    <property type="evidence" value="ECO:0007669"/>
    <property type="project" value="TreeGrafter"/>
</dbReference>
<evidence type="ECO:0000313" key="5">
    <source>
        <dbReference type="Proteomes" id="UP000198878"/>
    </source>
</evidence>
<dbReference type="PANTHER" id="PTHR43775:SF37">
    <property type="entry name" value="SI:DKEY-61P9.11"/>
    <property type="match status" value="1"/>
</dbReference>
<dbReference type="EMBL" id="FNUJ01000013">
    <property type="protein sequence ID" value="SEF37371.1"/>
    <property type="molecule type" value="Genomic_DNA"/>
</dbReference>
<dbReference type="InterPro" id="IPR013968">
    <property type="entry name" value="PKS_KR"/>
</dbReference>
<evidence type="ECO:0000256" key="2">
    <source>
        <dbReference type="ARBA" id="ARBA00022553"/>
    </source>
</evidence>
<evidence type="ECO:0000256" key="1">
    <source>
        <dbReference type="ARBA" id="ARBA00022450"/>
    </source>
</evidence>
<dbReference type="Pfam" id="PF08659">
    <property type="entry name" value="KR"/>
    <property type="match status" value="1"/>
</dbReference>
<name>A0A1H5RIP4_9PSEU</name>
<keyword evidence="2" id="KW-0597">Phosphoprotein</keyword>
<keyword evidence="5" id="KW-1185">Reference proteome</keyword>
<dbReference type="Proteomes" id="UP000198878">
    <property type="component" value="Unassembled WGS sequence"/>
</dbReference>
<dbReference type="InterPro" id="IPR036291">
    <property type="entry name" value="NAD(P)-bd_dom_sf"/>
</dbReference>
<dbReference type="InterPro" id="IPR050091">
    <property type="entry name" value="PKS_NRPS_Biosynth_Enz"/>
</dbReference>
<organism evidence="4 5">
    <name type="scientific">Amycolatopsis pretoriensis</name>
    <dbReference type="NCBI Taxonomy" id="218821"/>
    <lineage>
        <taxon>Bacteria</taxon>
        <taxon>Bacillati</taxon>
        <taxon>Actinomycetota</taxon>
        <taxon>Actinomycetes</taxon>
        <taxon>Pseudonocardiales</taxon>
        <taxon>Pseudonocardiaceae</taxon>
        <taxon>Amycolatopsis</taxon>
    </lineage>
</organism>
<evidence type="ECO:0000313" key="4">
    <source>
        <dbReference type="EMBL" id="SEF37371.1"/>
    </source>
</evidence>
<dbReference type="AlphaFoldDB" id="A0A1H5RIP4"/>
<feature type="domain" description="Ketoreductase (KR)" evidence="3">
    <location>
        <begin position="2"/>
        <end position="65"/>
    </location>
</feature>
<dbReference type="PANTHER" id="PTHR43775">
    <property type="entry name" value="FATTY ACID SYNTHASE"/>
    <property type="match status" value="1"/>
</dbReference>
<evidence type="ECO:0000259" key="3">
    <source>
        <dbReference type="Pfam" id="PF08659"/>
    </source>
</evidence>
<accession>A0A1H5RIP4</accession>
<dbReference type="GO" id="GO:0004312">
    <property type="term" value="F:fatty acid synthase activity"/>
    <property type="evidence" value="ECO:0007669"/>
    <property type="project" value="TreeGrafter"/>
</dbReference>
<keyword evidence="1" id="KW-0596">Phosphopantetheine</keyword>
<gene>
    <name evidence="4" type="ORF">SAMN05421837_113201</name>
</gene>
<dbReference type="Gene3D" id="3.40.50.720">
    <property type="entry name" value="NAD(P)-binding Rossmann-like Domain"/>
    <property type="match status" value="1"/>
</dbReference>
<dbReference type="SUPFAM" id="SSF51735">
    <property type="entry name" value="NAD(P)-binding Rossmann-fold domains"/>
    <property type="match status" value="1"/>
</dbReference>
<proteinExistence type="predicted"/>
<reference evidence="5" key="1">
    <citation type="submission" date="2016-10" db="EMBL/GenBank/DDBJ databases">
        <authorList>
            <person name="Varghese N."/>
            <person name="Submissions S."/>
        </authorList>
    </citation>
    <scope>NUCLEOTIDE SEQUENCE [LARGE SCALE GENOMIC DNA]</scope>
    <source>
        <strain evidence="5">DSM 44654</strain>
    </source>
</reference>
<protein>
    <submittedName>
        <fullName evidence="4">KR domain-containing protein</fullName>
    </submittedName>
</protein>
<dbReference type="STRING" id="218821.SAMN05421837_113201"/>
<sequence>MAGSRHRHHLTEHLDLRLFVLFSSAAATFGNAGQVSYAAANAYLDALAQHRHARGLPATALDWDCGRSAAR</sequence>